<evidence type="ECO:0000256" key="1">
    <source>
        <dbReference type="ARBA" id="ARBA00012493"/>
    </source>
</evidence>
<evidence type="ECO:0000256" key="3">
    <source>
        <dbReference type="ARBA" id="ARBA00022695"/>
    </source>
</evidence>
<dbReference type="InterPro" id="IPR041373">
    <property type="entry name" value="RT_RNaseH"/>
</dbReference>
<dbReference type="PANTHER" id="PTHR34072:SF57">
    <property type="entry name" value="RNA-DIRECTED DNA POLYMERASE"/>
    <property type="match status" value="1"/>
</dbReference>
<evidence type="ECO:0000256" key="7">
    <source>
        <dbReference type="ARBA" id="ARBA00022918"/>
    </source>
</evidence>
<keyword evidence="3" id="KW-0548">Nucleotidyltransferase</keyword>
<dbReference type="InterPro" id="IPR036397">
    <property type="entry name" value="RNaseH_sf"/>
</dbReference>
<name>A0ABQ5FE37_9ASTR</name>
<dbReference type="InterPro" id="IPR021109">
    <property type="entry name" value="Peptidase_aspartic_dom_sf"/>
</dbReference>
<comment type="caution">
    <text evidence="10">The sequence shown here is derived from an EMBL/GenBank/DDBJ whole genome shotgun (WGS) entry which is preliminary data.</text>
</comment>
<evidence type="ECO:0000256" key="4">
    <source>
        <dbReference type="ARBA" id="ARBA00022722"/>
    </source>
</evidence>
<evidence type="ECO:0000313" key="10">
    <source>
        <dbReference type="EMBL" id="GJT61565.1"/>
    </source>
</evidence>
<keyword evidence="6" id="KW-0378">Hydrolase</keyword>
<evidence type="ECO:0000259" key="9">
    <source>
        <dbReference type="Pfam" id="PF17917"/>
    </source>
</evidence>
<sequence length="1029" mass="116359">MADNRTMAQLLEAPTEGYEDAIVIPEITANNFEIQAWSLLNLVLTKKNEGKKKNNQYLEMKKKETHIAPHPLFPNKITSTMKIPNVPNTSVKLMHFPFSLEGAARIWLEKEPTSAIRNMGWILTFYEAWDRFNDLLRGCPHHGFSELHQLDTFYNALNSNDQDSLNSAAGGNFLDKMPRECLKIIESKSKVRQSRNKAVVAKMSTSSSTPAISSDVAELKDMVRALILDRKNQTPASAPVNGLIQSCDNCVGSILSKPSQPLTATCTMTTSLDYTASTSGSGTLPGNTITKPKGRLKSGHSSTNYQETWNPARFLIPCEFTGITTCNALADLGASINLMPYSVWNNLSLPELTPTCMTLELADRSITKPIGIAEDVFVNVGKFQFPADFVVVDFEPDPRVPLILGRCFLKTSHALIDVYEGEITLRVGKEAITFNLDQTSKYTADYDHMTVNKIDVIDMACDEYSQEVLGFSNVIAKADSFLALEISNFIRNDPTYIQDPEGTILLLEAIKNSETTTPPPQIMNNICLITDLRYRAKVEVIAKLPHPTSVKGVRSFLGHAGFYRRFIQDFSKIARPMTHLLEKETPFVFSEECIDSFNTLKRKLTEAPILIAPDWDLPFELMCDASDFAIGAVLGQRKNKHFQPIHYASKTMNEAQTHYTTTEKELLAVVYAFEKFRSYLVMSKSIVYTDHSAIKYLFAKKDAKARLMRWILLLQEFDIEIRDKKGAENLAADHLSRLENPHQDKLENKEINEAFPLETLGSIALQDQSTPWFADFANYHAGKFVIKGMTSQQKNKFFKDVKHYFWDDPFLFKNCADQVIRRCVSGQEALDILKACHSGILERTVGENRASWSDKLDDALWAFRTAYKTPIGCTPYKLVYGKACHLPIELEHKAYWALKHTNFDVQTAGDHRKVQLNELNELRDQAYENSLIYKEKTKRIHDAKIKNRVFNVGDRVLLFNSRLKIFSGKLKSRWSGPFTIVQVFPYGTVELSQNSGPNFKVNGHRIKHYFGGDIPTEVVPDLQTFPMDQ</sequence>
<feature type="domain" description="Reverse transcriptase RNase H-like" evidence="9">
    <location>
        <begin position="614"/>
        <end position="717"/>
    </location>
</feature>
<dbReference type="CDD" id="cd09274">
    <property type="entry name" value="RNase_HI_RT_Ty3"/>
    <property type="match status" value="1"/>
</dbReference>
<evidence type="ECO:0000256" key="6">
    <source>
        <dbReference type="ARBA" id="ARBA00022801"/>
    </source>
</evidence>
<keyword evidence="7 10" id="KW-0695">RNA-directed DNA polymerase</keyword>
<dbReference type="PANTHER" id="PTHR34072">
    <property type="entry name" value="ENZYMATIC POLYPROTEIN-RELATED"/>
    <property type="match status" value="1"/>
</dbReference>
<dbReference type="Pfam" id="PF17917">
    <property type="entry name" value="RT_RNaseH"/>
    <property type="match status" value="1"/>
</dbReference>
<feature type="region of interest" description="Disordered" evidence="8">
    <location>
        <begin position="283"/>
        <end position="302"/>
    </location>
</feature>
<organism evidence="10 11">
    <name type="scientific">Tanacetum coccineum</name>
    <dbReference type="NCBI Taxonomy" id="301880"/>
    <lineage>
        <taxon>Eukaryota</taxon>
        <taxon>Viridiplantae</taxon>
        <taxon>Streptophyta</taxon>
        <taxon>Embryophyta</taxon>
        <taxon>Tracheophyta</taxon>
        <taxon>Spermatophyta</taxon>
        <taxon>Magnoliopsida</taxon>
        <taxon>eudicotyledons</taxon>
        <taxon>Gunneridae</taxon>
        <taxon>Pentapetalae</taxon>
        <taxon>asterids</taxon>
        <taxon>campanulids</taxon>
        <taxon>Asterales</taxon>
        <taxon>Asteraceae</taxon>
        <taxon>Asteroideae</taxon>
        <taxon>Anthemideae</taxon>
        <taxon>Anthemidinae</taxon>
        <taxon>Tanacetum</taxon>
    </lineage>
</organism>
<reference evidence="10" key="1">
    <citation type="journal article" date="2022" name="Int. J. Mol. Sci.">
        <title>Draft Genome of Tanacetum Coccineum: Genomic Comparison of Closely Related Tanacetum-Family Plants.</title>
        <authorList>
            <person name="Yamashiro T."/>
            <person name="Shiraishi A."/>
            <person name="Nakayama K."/>
            <person name="Satake H."/>
        </authorList>
    </citation>
    <scope>NUCLEOTIDE SEQUENCE</scope>
</reference>
<keyword evidence="2" id="KW-0808">Transferase</keyword>
<dbReference type="InterPro" id="IPR043128">
    <property type="entry name" value="Rev_trsase/Diguanyl_cyclase"/>
</dbReference>
<dbReference type="Gene3D" id="3.30.420.10">
    <property type="entry name" value="Ribonuclease H-like superfamily/Ribonuclease H"/>
    <property type="match status" value="1"/>
</dbReference>
<dbReference type="GO" id="GO:0003964">
    <property type="term" value="F:RNA-directed DNA polymerase activity"/>
    <property type="evidence" value="ECO:0007669"/>
    <property type="project" value="UniProtKB-KW"/>
</dbReference>
<dbReference type="EMBL" id="BQNB010017298">
    <property type="protein sequence ID" value="GJT61565.1"/>
    <property type="molecule type" value="Genomic_DNA"/>
</dbReference>
<dbReference type="Proteomes" id="UP001151760">
    <property type="component" value="Unassembled WGS sequence"/>
</dbReference>
<reference evidence="10" key="2">
    <citation type="submission" date="2022-01" db="EMBL/GenBank/DDBJ databases">
        <authorList>
            <person name="Yamashiro T."/>
            <person name="Shiraishi A."/>
            <person name="Satake H."/>
            <person name="Nakayama K."/>
        </authorList>
    </citation>
    <scope>NUCLEOTIDE SEQUENCE</scope>
</reference>
<evidence type="ECO:0000256" key="8">
    <source>
        <dbReference type="SAM" id="MobiDB-lite"/>
    </source>
</evidence>
<accession>A0ABQ5FE37</accession>
<evidence type="ECO:0000256" key="2">
    <source>
        <dbReference type="ARBA" id="ARBA00022679"/>
    </source>
</evidence>
<dbReference type="InterPro" id="IPR043502">
    <property type="entry name" value="DNA/RNA_pol_sf"/>
</dbReference>
<dbReference type="Gene3D" id="3.30.70.270">
    <property type="match status" value="1"/>
</dbReference>
<keyword evidence="5" id="KW-0255">Endonuclease</keyword>
<proteinExistence type="predicted"/>
<dbReference type="SUPFAM" id="SSF56672">
    <property type="entry name" value="DNA/RNA polymerases"/>
    <property type="match status" value="1"/>
</dbReference>
<dbReference type="EC" id="2.7.7.49" evidence="1"/>
<dbReference type="CDD" id="cd00303">
    <property type="entry name" value="retropepsin_like"/>
    <property type="match status" value="1"/>
</dbReference>
<evidence type="ECO:0000313" key="11">
    <source>
        <dbReference type="Proteomes" id="UP001151760"/>
    </source>
</evidence>
<keyword evidence="11" id="KW-1185">Reference proteome</keyword>
<evidence type="ECO:0000256" key="5">
    <source>
        <dbReference type="ARBA" id="ARBA00022759"/>
    </source>
</evidence>
<keyword evidence="4" id="KW-0540">Nuclease</keyword>
<dbReference type="Gene3D" id="2.40.70.10">
    <property type="entry name" value="Acid Proteases"/>
    <property type="match status" value="1"/>
</dbReference>
<gene>
    <name evidence="10" type="ORF">Tco_1005098</name>
</gene>
<protein>
    <recommendedName>
        <fullName evidence="1">RNA-directed DNA polymerase</fullName>
        <ecNumber evidence="1">2.7.7.49</ecNumber>
    </recommendedName>
</protein>